<keyword evidence="3" id="KW-1185">Reference proteome</keyword>
<dbReference type="RefSeq" id="WP_212324601.1">
    <property type="nucleotide sequence ID" value="NZ_AP024463.1"/>
</dbReference>
<organism evidence="2 3">
    <name type="scientific">Arachnia rubra</name>
    <dbReference type="NCBI Taxonomy" id="1547448"/>
    <lineage>
        <taxon>Bacteria</taxon>
        <taxon>Bacillati</taxon>
        <taxon>Actinomycetota</taxon>
        <taxon>Actinomycetes</taxon>
        <taxon>Propionibacteriales</taxon>
        <taxon>Propionibacteriaceae</taxon>
        <taxon>Arachnia</taxon>
    </lineage>
</organism>
<dbReference type="InterPro" id="IPR038765">
    <property type="entry name" value="Papain-like_cys_pep_sf"/>
</dbReference>
<reference evidence="2 3" key="1">
    <citation type="submission" date="2021-03" db="EMBL/GenBank/DDBJ databases">
        <title>Human Oral Microbial Genomes.</title>
        <authorList>
            <person name="Johnston C.D."/>
            <person name="Chen T."/>
            <person name="Dewhirst F.E."/>
        </authorList>
    </citation>
    <scope>NUCLEOTIDE SEQUENCE [LARGE SCALE GENOMIC DNA]</scope>
    <source>
        <strain evidence="2 3">DSMZ 100122</strain>
    </source>
</reference>
<dbReference type="SUPFAM" id="SSF54001">
    <property type="entry name" value="Cysteine proteinases"/>
    <property type="match status" value="1"/>
</dbReference>
<evidence type="ECO:0008006" key="4">
    <source>
        <dbReference type="Google" id="ProtNLM"/>
    </source>
</evidence>
<gene>
    <name evidence="2" type="ORF">J5A65_01945</name>
</gene>
<evidence type="ECO:0000313" key="2">
    <source>
        <dbReference type="EMBL" id="QUC08535.1"/>
    </source>
</evidence>
<feature type="region of interest" description="Disordered" evidence="1">
    <location>
        <begin position="131"/>
        <end position="191"/>
    </location>
</feature>
<evidence type="ECO:0000313" key="3">
    <source>
        <dbReference type="Proteomes" id="UP000678513"/>
    </source>
</evidence>
<dbReference type="EMBL" id="CP072384">
    <property type="protein sequence ID" value="QUC08535.1"/>
    <property type="molecule type" value="Genomic_DNA"/>
</dbReference>
<accession>A0ABX7Y6S5</accession>
<dbReference type="Proteomes" id="UP000678513">
    <property type="component" value="Chromosome"/>
</dbReference>
<dbReference type="Gene3D" id="3.90.1720.10">
    <property type="entry name" value="endopeptidase domain like (from Nostoc punctiforme)"/>
    <property type="match status" value="1"/>
</dbReference>
<sequence>MNGWDYKHTTYVDDKNTRVGDYVDFGKGRTQVGQAYEVAAWLFKQNRAWTDPGKGDWQPGDLLFWSHPDPEGAGTTGVYFANVHHVALYIGDNKVVHSWGVASGAGVVEEPVTDLMRDKVTLVGRPNWFDFTGNADGGSKTPASSAESPSESTSAELSNVASKPAESAPSSTPSDSASASEEGSASALPGGEALASVAATLTSSETPIDLALATAA</sequence>
<feature type="compositionally biased region" description="Low complexity" evidence="1">
    <location>
        <begin position="141"/>
        <end position="191"/>
    </location>
</feature>
<proteinExistence type="predicted"/>
<protein>
    <recommendedName>
        <fullName evidence="4">NlpC/P60 domain-containing protein</fullName>
    </recommendedName>
</protein>
<name>A0ABX7Y6S5_9ACTN</name>
<evidence type="ECO:0000256" key="1">
    <source>
        <dbReference type="SAM" id="MobiDB-lite"/>
    </source>
</evidence>